<sequence>MRRLPTLLPVVLLVLSALAPAATAQQEEDVPDVLVWTGTYGFRHPSITAAQTTLLELSQQGHFNATITEVPALLTADVLANYDVLMWVSTTGKPPMSEAQREEIIRFAGCGGGTVGFHAALDANYGWAEHAELFGAQFDSHPQNAGSGAPEMIVEDADDPITDGWDGQDRFTFPDEYYRWRGAKGIDGVSLPREFADTNVLLSLDEETVDEGIQDGPTPYEHHQPVAWTKTFRDRGRVYYNNMGHSESTWGDPAFQTALVNGVDWVSEVPLDTECLFGDEPLPPAPAPPAADPDTIGESCVVPELQERNNGTWEVSGAARALTVDGDTQQVAPGIVGGLGWGAQTWILDLSSVRAAAAEVTLTLEIPNPLDDYDLGVTTAWGWYGSDANAGATQEQVVLSDVPHCAYLHVTGDNMAASSTQAPTIVATVVPDEATGPTDPTDPTDPGTPGVTRITAVTGRPTDLALGWNDEEDTPACACALLARDDEFADALASGAAQSSGAPLLLTDRVSLSPGTADRLQALGITAVTILGGEAAVGPGVVADLQDLGIAVERVAGDTRVLTALAVADQLVEDPHEIPLVLRAYGVEGNPTAAFADALAAGRAAAADGRPILLTDGNGLSPEVADWLRSRGTTKVIVVGGEAAVGAAVEQDLTDMGVMVERIAGDTRFGTAVAVATDLLDIESAADADGVLLIDGGDPAAWAEGFVAAGSSHPGPIVLADGDRLPTETATWLGTDGDASVPLVCGALVDGAVCTDVATRLGHTG</sequence>
<evidence type="ECO:0000313" key="3">
    <source>
        <dbReference type="EMBL" id="AXV09109.1"/>
    </source>
</evidence>
<dbReference type="InterPro" id="IPR001202">
    <property type="entry name" value="WW_dom"/>
</dbReference>
<gene>
    <name evidence="3" type="ORF">DVS28_a4444</name>
</gene>
<dbReference type="PANTHER" id="PTHR40469:SF2">
    <property type="entry name" value="GALACTOSE-BINDING DOMAIN-LIKE SUPERFAMILY PROTEIN"/>
    <property type="match status" value="1"/>
</dbReference>
<evidence type="ECO:0000313" key="4">
    <source>
        <dbReference type="Proteomes" id="UP000264006"/>
    </source>
</evidence>
<dbReference type="Pfam" id="PF04122">
    <property type="entry name" value="CW_binding_2"/>
    <property type="match status" value="2"/>
</dbReference>
<keyword evidence="4" id="KW-1185">Reference proteome</keyword>
<keyword evidence="1" id="KW-0732">Signal</keyword>
<dbReference type="Proteomes" id="UP000264006">
    <property type="component" value="Chromosome"/>
</dbReference>
<dbReference type="EMBL" id="CP031165">
    <property type="protein sequence ID" value="AXV09109.1"/>
    <property type="molecule type" value="Genomic_DNA"/>
</dbReference>
<dbReference type="Pfam" id="PF06283">
    <property type="entry name" value="ThuA"/>
    <property type="match status" value="1"/>
</dbReference>
<evidence type="ECO:0000259" key="2">
    <source>
        <dbReference type="PROSITE" id="PS50020"/>
    </source>
</evidence>
<feature type="domain" description="WW" evidence="2">
    <location>
        <begin position="222"/>
        <end position="255"/>
    </location>
</feature>
<accession>A0A346Y3R2</accession>
<dbReference type="InterPro" id="IPR007253">
    <property type="entry name" value="Cell_wall-bd_2"/>
</dbReference>
<feature type="chain" id="PRO_5039114570" evidence="1">
    <location>
        <begin position="25"/>
        <end position="765"/>
    </location>
</feature>
<dbReference type="PANTHER" id="PTHR40469">
    <property type="entry name" value="SECRETED GLYCOSYL HYDROLASE"/>
    <property type="match status" value="1"/>
</dbReference>
<proteinExistence type="predicted"/>
<dbReference type="PROSITE" id="PS01159">
    <property type="entry name" value="WW_DOMAIN_1"/>
    <property type="match status" value="1"/>
</dbReference>
<dbReference type="SUPFAM" id="SSF52317">
    <property type="entry name" value="Class I glutamine amidotransferase-like"/>
    <property type="match status" value="1"/>
</dbReference>
<dbReference type="InterPro" id="IPR029010">
    <property type="entry name" value="ThuA-like"/>
</dbReference>
<feature type="signal peptide" evidence="1">
    <location>
        <begin position="1"/>
        <end position="24"/>
    </location>
</feature>
<dbReference type="KEGG" id="euz:DVS28_a4444"/>
<dbReference type="RefSeq" id="WP_114593350.1">
    <property type="nucleotide sequence ID" value="NZ_CP031165.1"/>
</dbReference>
<organism evidence="3 4">
    <name type="scientific">Euzebya pacifica</name>
    <dbReference type="NCBI Taxonomy" id="1608957"/>
    <lineage>
        <taxon>Bacteria</taxon>
        <taxon>Bacillati</taxon>
        <taxon>Actinomycetota</taxon>
        <taxon>Nitriliruptoria</taxon>
        <taxon>Euzebyales</taxon>
    </lineage>
</organism>
<dbReference type="OrthoDB" id="9785923at2"/>
<dbReference type="InterPro" id="IPR029062">
    <property type="entry name" value="Class_I_gatase-like"/>
</dbReference>
<name>A0A346Y3R2_9ACTN</name>
<protein>
    <submittedName>
        <fullName evidence="3">Alkaline phosphatase</fullName>
    </submittedName>
</protein>
<dbReference type="AlphaFoldDB" id="A0A346Y3R2"/>
<reference evidence="3 4" key="1">
    <citation type="submission" date="2018-09" db="EMBL/GenBank/DDBJ databases">
        <title>Complete genome sequence of Euzebya sp. DY32-46 isolated from seawater of Pacific Ocean.</title>
        <authorList>
            <person name="Xu L."/>
            <person name="Wu Y.-H."/>
            <person name="Xu X.-W."/>
        </authorList>
    </citation>
    <scope>NUCLEOTIDE SEQUENCE [LARGE SCALE GENOMIC DNA]</scope>
    <source>
        <strain evidence="3 4">DY32-46</strain>
    </source>
</reference>
<evidence type="ECO:0000256" key="1">
    <source>
        <dbReference type="SAM" id="SignalP"/>
    </source>
</evidence>
<dbReference type="Gene3D" id="3.40.50.880">
    <property type="match status" value="1"/>
</dbReference>
<dbReference type="Gene3D" id="3.40.50.12090">
    <property type="match status" value="1"/>
</dbReference>
<dbReference type="PROSITE" id="PS50020">
    <property type="entry name" value="WW_DOMAIN_2"/>
    <property type="match status" value="1"/>
</dbReference>